<protein>
    <submittedName>
        <fullName evidence="9">Thioredoxin</fullName>
    </submittedName>
</protein>
<dbReference type="GO" id="GO:0016491">
    <property type="term" value="F:oxidoreductase activity"/>
    <property type="evidence" value="ECO:0007669"/>
    <property type="project" value="UniProtKB-KW"/>
</dbReference>
<keyword evidence="5" id="KW-0676">Redox-active center</keyword>
<dbReference type="Proteomes" id="UP000267081">
    <property type="component" value="Unassembled WGS sequence"/>
</dbReference>
<dbReference type="AlphaFoldDB" id="A0A427T447"/>
<dbReference type="InterPro" id="IPR013766">
    <property type="entry name" value="Thioredoxin_domain"/>
</dbReference>
<evidence type="ECO:0000256" key="1">
    <source>
        <dbReference type="ARBA" id="ARBA00005791"/>
    </source>
</evidence>
<dbReference type="PROSITE" id="PS51352">
    <property type="entry name" value="THIOREDOXIN_2"/>
    <property type="match status" value="1"/>
</dbReference>
<dbReference type="InterPro" id="IPR012336">
    <property type="entry name" value="Thioredoxin-like_fold"/>
</dbReference>
<evidence type="ECO:0000313" key="9">
    <source>
        <dbReference type="EMBL" id="RSD13583.1"/>
    </source>
</evidence>
<comment type="similarity">
    <text evidence="1">Belongs to the thioredoxin family. DsbA subfamily.</text>
</comment>
<reference evidence="9 10" key="1">
    <citation type="submission" date="2018-12" db="EMBL/GenBank/DDBJ databases">
        <title>Amycolatopsis eburnea sp. nov. actinomycete associate with arbuscular mycorrhiza fungal spore.</title>
        <authorList>
            <person name="Lumyong S."/>
            <person name="Chaiya L."/>
        </authorList>
    </citation>
    <scope>NUCLEOTIDE SEQUENCE [LARGE SCALE GENOMIC DNA]</scope>
    <source>
        <strain evidence="9 10">GLM-1</strain>
    </source>
</reference>
<organism evidence="9 10">
    <name type="scientific">Amycolatopsis eburnea</name>
    <dbReference type="NCBI Taxonomy" id="2267691"/>
    <lineage>
        <taxon>Bacteria</taxon>
        <taxon>Bacillati</taxon>
        <taxon>Actinomycetota</taxon>
        <taxon>Actinomycetes</taxon>
        <taxon>Pseudonocardiales</taxon>
        <taxon>Pseudonocardiaceae</taxon>
        <taxon>Amycolatopsis</taxon>
    </lineage>
</organism>
<dbReference type="OrthoDB" id="117402at2"/>
<dbReference type="PANTHER" id="PTHR13887:SF14">
    <property type="entry name" value="DISULFIDE BOND FORMATION PROTEIN D"/>
    <property type="match status" value="1"/>
</dbReference>
<evidence type="ECO:0000313" key="10">
    <source>
        <dbReference type="Proteomes" id="UP000267081"/>
    </source>
</evidence>
<sequence length="246" mass="27164">MAKRKRNPLTVKKGLSANAWTTIAVLVVAVLVIGGVLVFQYKDSPATGEDTVAADVLRHPDSHTVTEAKNGKVTVVEFIDYQCPVCEAYYQNVTGKLANDYSGRITLVTRNFPLPMHPLAVPAARAAEAAALQGKYREMYDKLYGDYRTWALQPDGQNVSSDEKRAQDRFDAYAKELGLDLDRFHRDQASPAVQQRIDQGKADGQQAGVTGTPTLFVNGTQFRPTGNTYPMISQELRTLLDKDLDL</sequence>
<dbReference type="Gene3D" id="3.40.30.10">
    <property type="entry name" value="Glutaredoxin"/>
    <property type="match status" value="1"/>
</dbReference>
<dbReference type="InterPro" id="IPR036249">
    <property type="entry name" value="Thioredoxin-like_sf"/>
</dbReference>
<dbReference type="Pfam" id="PF13462">
    <property type="entry name" value="Thioredoxin_4"/>
    <property type="match status" value="1"/>
</dbReference>
<keyword evidence="2" id="KW-0732">Signal</keyword>
<dbReference type="PANTHER" id="PTHR13887">
    <property type="entry name" value="GLUTATHIONE S-TRANSFERASE KAPPA"/>
    <property type="match status" value="1"/>
</dbReference>
<name>A0A427T447_9PSEU</name>
<comment type="caution">
    <text evidence="9">The sequence shown here is derived from an EMBL/GenBank/DDBJ whole genome shotgun (WGS) entry which is preliminary data.</text>
</comment>
<gene>
    <name evidence="9" type="ORF">EIY87_28150</name>
</gene>
<feature type="transmembrane region" description="Helical" evidence="7">
    <location>
        <begin position="20"/>
        <end position="41"/>
    </location>
</feature>
<keyword evidence="7" id="KW-0472">Membrane</keyword>
<keyword evidence="7" id="KW-0812">Transmembrane</keyword>
<evidence type="ECO:0000256" key="7">
    <source>
        <dbReference type="SAM" id="Phobius"/>
    </source>
</evidence>
<accession>A0A427T447</accession>
<evidence type="ECO:0000259" key="8">
    <source>
        <dbReference type="PROSITE" id="PS51352"/>
    </source>
</evidence>
<proteinExistence type="inferred from homology"/>
<evidence type="ECO:0000256" key="5">
    <source>
        <dbReference type="ARBA" id="ARBA00023284"/>
    </source>
</evidence>
<dbReference type="SUPFAM" id="SSF52833">
    <property type="entry name" value="Thioredoxin-like"/>
    <property type="match status" value="1"/>
</dbReference>
<dbReference type="EMBL" id="RSEC01000058">
    <property type="protein sequence ID" value="RSD13583.1"/>
    <property type="molecule type" value="Genomic_DNA"/>
</dbReference>
<keyword evidence="7" id="KW-1133">Transmembrane helix</keyword>
<evidence type="ECO:0000256" key="2">
    <source>
        <dbReference type="ARBA" id="ARBA00022729"/>
    </source>
</evidence>
<keyword evidence="3" id="KW-0560">Oxidoreductase</keyword>
<feature type="region of interest" description="Disordered" evidence="6">
    <location>
        <begin position="190"/>
        <end position="221"/>
    </location>
</feature>
<keyword evidence="10" id="KW-1185">Reference proteome</keyword>
<keyword evidence="4" id="KW-1015">Disulfide bond</keyword>
<evidence type="ECO:0000256" key="6">
    <source>
        <dbReference type="SAM" id="MobiDB-lite"/>
    </source>
</evidence>
<dbReference type="RefSeq" id="WP_125312869.1">
    <property type="nucleotide sequence ID" value="NZ_RSEC01000058.1"/>
</dbReference>
<evidence type="ECO:0000256" key="4">
    <source>
        <dbReference type="ARBA" id="ARBA00023157"/>
    </source>
</evidence>
<evidence type="ECO:0000256" key="3">
    <source>
        <dbReference type="ARBA" id="ARBA00023002"/>
    </source>
</evidence>
<feature type="domain" description="Thioredoxin" evidence="8">
    <location>
        <begin position="37"/>
        <end position="179"/>
    </location>
</feature>
<feature type="compositionally biased region" description="Polar residues" evidence="6">
    <location>
        <begin position="207"/>
        <end position="221"/>
    </location>
</feature>